<dbReference type="RefSeq" id="WP_062249370.1">
    <property type="nucleotide sequence ID" value="NZ_MRCA01000001.1"/>
</dbReference>
<evidence type="ECO:0000259" key="1">
    <source>
        <dbReference type="Pfam" id="PF05099"/>
    </source>
</evidence>
<dbReference type="Gene3D" id="1.10.3680.10">
    <property type="entry name" value="TerB-like"/>
    <property type="match status" value="1"/>
</dbReference>
<keyword evidence="3" id="KW-1185">Reference proteome</keyword>
<comment type="caution">
    <text evidence="2">The sequence shown here is derived from an EMBL/GenBank/DDBJ whole genome shotgun (WGS) entry which is preliminary data.</text>
</comment>
<gene>
    <name evidence="2" type="ORF">NIES592_01130</name>
</gene>
<evidence type="ECO:0000313" key="3">
    <source>
        <dbReference type="Proteomes" id="UP000186391"/>
    </source>
</evidence>
<proteinExistence type="predicted"/>
<dbReference type="InterPro" id="IPR029024">
    <property type="entry name" value="TerB-like"/>
</dbReference>
<organism evidence="2 3">
    <name type="scientific">Fischerella major NIES-592</name>
    <dbReference type="NCBI Taxonomy" id="210994"/>
    <lineage>
        <taxon>Bacteria</taxon>
        <taxon>Bacillati</taxon>
        <taxon>Cyanobacteriota</taxon>
        <taxon>Cyanophyceae</taxon>
        <taxon>Nostocales</taxon>
        <taxon>Hapalosiphonaceae</taxon>
        <taxon>Fischerella</taxon>
    </lineage>
</organism>
<dbReference type="AlphaFoldDB" id="A0A1U7H656"/>
<dbReference type="Pfam" id="PF05099">
    <property type="entry name" value="TerB"/>
    <property type="match status" value="1"/>
</dbReference>
<accession>A0A1U7H656</accession>
<sequence length="148" mass="16309">MGLLDKMFGTQSQIQDAFNPAEAFAAITLAATASDGYLSEEEARAISSTLSRMRLFRSYSNDVMIRMFDKLLGILRREGIDVLFNAAKESLPHDLREAAFAVATDLVLADGVVSQEERDFLNDLYQALGISSDIATQIVQVMLIKNRG</sequence>
<dbReference type="EMBL" id="MRCA01000001">
    <property type="protein sequence ID" value="OKH16783.1"/>
    <property type="molecule type" value="Genomic_DNA"/>
</dbReference>
<protein>
    <submittedName>
        <fullName evidence="2">Tellurite resistance protein TerB</fullName>
    </submittedName>
</protein>
<reference evidence="2 3" key="1">
    <citation type="submission" date="2016-11" db="EMBL/GenBank/DDBJ databases">
        <title>Draft Genome Sequences of Nine Cyanobacterial Strains from Diverse Habitats.</title>
        <authorList>
            <person name="Zhu T."/>
            <person name="Hou S."/>
            <person name="Lu X."/>
            <person name="Hess W.R."/>
        </authorList>
    </citation>
    <scope>NUCLEOTIDE SEQUENCE [LARGE SCALE GENOMIC DNA]</scope>
    <source>
        <strain evidence="2 3">NIES-592</strain>
    </source>
</reference>
<name>A0A1U7H656_9CYAN</name>
<dbReference type="SUPFAM" id="SSF158682">
    <property type="entry name" value="TerB-like"/>
    <property type="match status" value="1"/>
</dbReference>
<dbReference type="InterPro" id="IPR007791">
    <property type="entry name" value="DjlA_N"/>
</dbReference>
<dbReference type="CDD" id="cd07176">
    <property type="entry name" value="terB"/>
    <property type="match status" value="1"/>
</dbReference>
<evidence type="ECO:0000313" key="2">
    <source>
        <dbReference type="EMBL" id="OKH16783.1"/>
    </source>
</evidence>
<feature type="domain" description="Co-chaperone DjlA N-terminal" evidence="1">
    <location>
        <begin position="22"/>
        <end position="133"/>
    </location>
</feature>
<dbReference type="Proteomes" id="UP000186391">
    <property type="component" value="Unassembled WGS sequence"/>
</dbReference>
<dbReference type="OrthoDB" id="530988at2"/>